<dbReference type="PROSITE" id="PS51379">
    <property type="entry name" value="4FE4S_FER_2"/>
    <property type="match status" value="2"/>
</dbReference>
<reference evidence="10" key="1">
    <citation type="submission" date="2016-10" db="EMBL/GenBank/DDBJ databases">
        <authorList>
            <person name="Varghese N."/>
            <person name="Submissions S."/>
        </authorList>
    </citation>
    <scope>NUCLEOTIDE SEQUENCE [LARGE SCALE GENOMIC DNA]</scope>
    <source>
        <strain evidence="10">DSM 3669</strain>
    </source>
</reference>
<dbReference type="InterPro" id="IPR017900">
    <property type="entry name" value="4Fe4S_Fe_S_CS"/>
</dbReference>
<keyword evidence="10" id="KW-1185">Reference proteome</keyword>
<dbReference type="PANTHER" id="PTHR30176">
    <property type="entry name" value="FERREDOXIN-TYPE PROTEIN NAPH"/>
    <property type="match status" value="1"/>
</dbReference>
<dbReference type="AlphaFoldDB" id="A0A1I6DXD2"/>
<keyword evidence="3" id="KW-0479">Metal-binding</keyword>
<feature type="domain" description="4Fe-4S ferredoxin-type" evidence="8">
    <location>
        <begin position="159"/>
        <end position="188"/>
    </location>
</feature>
<dbReference type="STRING" id="39060.SAMN05660706_1207"/>
<dbReference type="Pfam" id="PF12801">
    <property type="entry name" value="Fer4_5"/>
    <property type="match status" value="2"/>
</dbReference>
<dbReference type="Pfam" id="PF13187">
    <property type="entry name" value="Fer4_9"/>
    <property type="match status" value="1"/>
</dbReference>
<dbReference type="RefSeq" id="WP_092484608.1">
    <property type="nucleotide sequence ID" value="NZ_FOYM01000020.1"/>
</dbReference>
<keyword evidence="4" id="KW-0249">Electron transport</keyword>
<dbReference type="PANTHER" id="PTHR30176:SF3">
    <property type="entry name" value="FERREDOXIN-TYPE PROTEIN NAPH"/>
    <property type="match status" value="1"/>
</dbReference>
<dbReference type="GO" id="GO:0005886">
    <property type="term" value="C:plasma membrane"/>
    <property type="evidence" value="ECO:0007669"/>
    <property type="project" value="TreeGrafter"/>
</dbReference>
<keyword evidence="7" id="KW-1133">Transmembrane helix</keyword>
<accession>A0A1I6DXD2</accession>
<evidence type="ECO:0000256" key="3">
    <source>
        <dbReference type="ARBA" id="ARBA00022723"/>
    </source>
</evidence>
<dbReference type="EMBL" id="FOYM01000020">
    <property type="protein sequence ID" value="SFR09991.1"/>
    <property type="molecule type" value="Genomic_DNA"/>
</dbReference>
<evidence type="ECO:0000313" key="9">
    <source>
        <dbReference type="EMBL" id="SFR09991.1"/>
    </source>
</evidence>
<protein>
    <submittedName>
        <fullName evidence="9">4Fe-4S binding domain-containing protein</fullName>
    </submittedName>
</protein>
<evidence type="ECO:0000256" key="5">
    <source>
        <dbReference type="ARBA" id="ARBA00023004"/>
    </source>
</evidence>
<evidence type="ECO:0000256" key="2">
    <source>
        <dbReference type="ARBA" id="ARBA00022485"/>
    </source>
</evidence>
<feature type="transmembrane region" description="Helical" evidence="7">
    <location>
        <begin position="29"/>
        <end position="51"/>
    </location>
</feature>
<proteinExistence type="predicted"/>
<dbReference type="GO" id="GO:0051539">
    <property type="term" value="F:4 iron, 4 sulfur cluster binding"/>
    <property type="evidence" value="ECO:0007669"/>
    <property type="project" value="UniProtKB-KW"/>
</dbReference>
<evidence type="ECO:0000256" key="4">
    <source>
        <dbReference type="ARBA" id="ARBA00022982"/>
    </source>
</evidence>
<dbReference type="Gene3D" id="3.30.70.20">
    <property type="match status" value="1"/>
</dbReference>
<dbReference type="PROSITE" id="PS00198">
    <property type="entry name" value="4FE4S_FER_1"/>
    <property type="match status" value="2"/>
</dbReference>
<dbReference type="Proteomes" id="UP000199584">
    <property type="component" value="Unassembled WGS sequence"/>
</dbReference>
<keyword evidence="5" id="KW-0408">Iron</keyword>
<evidence type="ECO:0000259" key="8">
    <source>
        <dbReference type="PROSITE" id="PS51379"/>
    </source>
</evidence>
<dbReference type="OrthoDB" id="9786132at2"/>
<dbReference type="SUPFAM" id="SSF54862">
    <property type="entry name" value="4Fe-4S ferredoxins"/>
    <property type="match status" value="1"/>
</dbReference>
<evidence type="ECO:0000256" key="1">
    <source>
        <dbReference type="ARBA" id="ARBA00022448"/>
    </source>
</evidence>
<keyword evidence="7" id="KW-0812">Transmembrane</keyword>
<sequence length="229" mass="25304">MKNNRVLLRRVNRQAFTWVGLPLVAIGGWFYPMLGFLLFGCMLGAVGLSFFRGRNWCDWMCPRGAFLDLALGPISRKITIPKFFRHEAVRAFMVLLIFTVIGVQFYLNWGNLSAMGLALVRVLTVTTVVGILLGWGIHPRTWCHICPMGTVAHWIARGKKPLTAGSNCVSCGLCARACPMQLAPNEFGKDGSRDHSDCLRCSSCVYSCPKKALSFGDGSSDIKECRHAA</sequence>
<dbReference type="GO" id="GO:0046872">
    <property type="term" value="F:metal ion binding"/>
    <property type="evidence" value="ECO:0007669"/>
    <property type="project" value="UniProtKB-KW"/>
</dbReference>
<gene>
    <name evidence="9" type="ORF">SAMN05660706_1207</name>
</gene>
<evidence type="ECO:0000256" key="7">
    <source>
        <dbReference type="SAM" id="Phobius"/>
    </source>
</evidence>
<keyword evidence="2" id="KW-0004">4Fe-4S</keyword>
<keyword evidence="7" id="KW-0472">Membrane</keyword>
<feature type="transmembrane region" description="Helical" evidence="7">
    <location>
        <begin position="88"/>
        <end position="107"/>
    </location>
</feature>
<feature type="transmembrane region" description="Helical" evidence="7">
    <location>
        <begin position="113"/>
        <end position="135"/>
    </location>
</feature>
<keyword evidence="6" id="KW-0411">Iron-sulfur</keyword>
<name>A0A1I6DXD2_9FIRM</name>
<feature type="domain" description="4Fe-4S ferredoxin-type" evidence="8">
    <location>
        <begin position="189"/>
        <end position="218"/>
    </location>
</feature>
<dbReference type="InterPro" id="IPR017896">
    <property type="entry name" value="4Fe4S_Fe-S-bd"/>
</dbReference>
<keyword evidence="1" id="KW-0813">Transport</keyword>
<evidence type="ECO:0000256" key="6">
    <source>
        <dbReference type="ARBA" id="ARBA00023014"/>
    </source>
</evidence>
<dbReference type="InterPro" id="IPR051684">
    <property type="entry name" value="Electron_Trans/Redox"/>
</dbReference>
<organism evidence="9 10">
    <name type="scientific">Desulfoscipio geothermicus DSM 3669</name>
    <dbReference type="NCBI Taxonomy" id="1121426"/>
    <lineage>
        <taxon>Bacteria</taxon>
        <taxon>Bacillati</taxon>
        <taxon>Bacillota</taxon>
        <taxon>Clostridia</taxon>
        <taxon>Eubacteriales</taxon>
        <taxon>Desulfallaceae</taxon>
        <taxon>Desulfoscipio</taxon>
    </lineage>
</organism>
<evidence type="ECO:0000313" key="10">
    <source>
        <dbReference type="Proteomes" id="UP000199584"/>
    </source>
</evidence>